<dbReference type="EMBL" id="JAAEDI010000024">
    <property type="protein sequence ID" value="MBR0652098.1"/>
    <property type="molecule type" value="Genomic_DNA"/>
</dbReference>
<keyword evidence="3" id="KW-1185">Reference proteome</keyword>
<sequence length="261" mass="28658">MLLIVIGGPSLLAMPVGIVWGCVSLLASHGEFRLRHGVGRIASWEVAPAEWEEFRRFNAARAAKGANLPSGYAPRPSEGRSVKVMFGRRQVLVDDYYCRLHRFALPELIWVNWLNRPGEPECLEFGLLSASETSSVRTALRVPVPAIARAAGVQVFYHFQQAVPKRTVGLAFRRPWQILQHVAEGKSNRHAADTEQAEQVGRGDRGKRDGGDDQKHDERGDAAPDAPQHSGRAGGGLPPRRGAGDRGAYAAYQEQTEAEDH</sequence>
<protein>
    <submittedName>
        <fullName evidence="2">Uncharacterized protein</fullName>
    </submittedName>
</protein>
<gene>
    <name evidence="2" type="ORF">GXW78_20755</name>
</gene>
<feature type="compositionally biased region" description="Low complexity" evidence="1">
    <location>
        <begin position="238"/>
        <end position="255"/>
    </location>
</feature>
<proteinExistence type="predicted"/>
<evidence type="ECO:0000313" key="2">
    <source>
        <dbReference type="EMBL" id="MBR0652098.1"/>
    </source>
</evidence>
<comment type="caution">
    <text evidence="2">The sequence shown here is derived from an EMBL/GenBank/DDBJ whole genome shotgun (WGS) entry which is preliminary data.</text>
</comment>
<feature type="region of interest" description="Disordered" evidence="1">
    <location>
        <begin position="184"/>
        <end position="261"/>
    </location>
</feature>
<dbReference type="Proteomes" id="UP000698752">
    <property type="component" value="Unassembled WGS sequence"/>
</dbReference>
<accession>A0ABS5EM40</accession>
<evidence type="ECO:0000256" key="1">
    <source>
        <dbReference type="SAM" id="MobiDB-lite"/>
    </source>
</evidence>
<evidence type="ECO:0000313" key="3">
    <source>
        <dbReference type="Proteomes" id="UP000698752"/>
    </source>
</evidence>
<name>A0ABS5EM40_9PROT</name>
<reference evidence="3" key="1">
    <citation type="journal article" date="2021" name="Syst. Appl. Microbiol.">
        <title>Roseomonas hellenica sp. nov., isolated from roots of wild-growing Alkanna tinctoria.</title>
        <authorList>
            <person name="Rat A."/>
            <person name="Naranjo H.D."/>
            <person name="Lebbe L."/>
            <person name="Cnockaert M."/>
            <person name="Krigas N."/>
            <person name="Grigoriadou K."/>
            <person name="Maloupa E."/>
            <person name="Willems A."/>
        </authorList>
    </citation>
    <scope>NUCLEOTIDE SEQUENCE [LARGE SCALE GENOMIC DNA]</scope>
    <source>
        <strain evidence="3">LMG 31159</strain>
    </source>
</reference>
<feature type="compositionally biased region" description="Basic and acidic residues" evidence="1">
    <location>
        <begin position="201"/>
        <end position="222"/>
    </location>
</feature>
<organism evidence="2 3">
    <name type="scientific">Neoroseomonas terrae</name>
    <dbReference type="NCBI Taxonomy" id="424799"/>
    <lineage>
        <taxon>Bacteria</taxon>
        <taxon>Pseudomonadati</taxon>
        <taxon>Pseudomonadota</taxon>
        <taxon>Alphaproteobacteria</taxon>
        <taxon>Acetobacterales</taxon>
        <taxon>Acetobacteraceae</taxon>
        <taxon>Neoroseomonas</taxon>
    </lineage>
</organism>
<feature type="compositionally biased region" description="Basic and acidic residues" evidence="1">
    <location>
        <begin position="184"/>
        <end position="193"/>
    </location>
</feature>